<dbReference type="Pfam" id="PF22692">
    <property type="entry name" value="LlgE_F_G_D1"/>
    <property type="match status" value="1"/>
</dbReference>
<gene>
    <name evidence="8" type="ORF">EEJ31_02470</name>
</gene>
<dbReference type="InterPro" id="IPR037925">
    <property type="entry name" value="FlgE/F/G-like"/>
</dbReference>
<dbReference type="Pfam" id="PF00460">
    <property type="entry name" value="Flg_bb_rod"/>
    <property type="match status" value="1"/>
</dbReference>
<dbReference type="InterPro" id="IPR010930">
    <property type="entry name" value="Flg_bb/hook_C_dom"/>
</dbReference>
<dbReference type="SUPFAM" id="SSF117143">
    <property type="entry name" value="Flagellar hook protein flgE"/>
    <property type="match status" value="1"/>
</dbReference>
<protein>
    <recommendedName>
        <fullName evidence="4">Flagellar hook protein FlgE</fullName>
    </recommendedName>
</protein>
<dbReference type="PANTHER" id="PTHR30435:SF1">
    <property type="entry name" value="FLAGELLAR HOOK PROTEIN FLGE"/>
    <property type="match status" value="1"/>
</dbReference>
<feature type="domain" description="Flagellar hook protein FlgE/F/G-like D1" evidence="7">
    <location>
        <begin position="95"/>
        <end position="155"/>
    </location>
</feature>
<dbReference type="RefSeq" id="WP_123044714.1">
    <property type="nucleotide sequence ID" value="NZ_RDSR01000003.1"/>
</dbReference>
<reference evidence="8 9" key="1">
    <citation type="submission" date="2018-11" db="EMBL/GenBank/DDBJ databases">
        <title>Cryobacterium sp. nov., isolated from rhizosphere soil of lettuce.</title>
        <authorList>
            <person name="Wang Y."/>
        </authorList>
    </citation>
    <scope>NUCLEOTIDE SEQUENCE [LARGE SCALE GENOMIC DNA]</scope>
    <source>
        <strain evidence="8 9">NEAU-85</strain>
    </source>
</reference>
<accession>A0A3M8LPM5</accession>
<evidence type="ECO:0000259" key="6">
    <source>
        <dbReference type="Pfam" id="PF06429"/>
    </source>
</evidence>
<evidence type="ECO:0000313" key="8">
    <source>
        <dbReference type="EMBL" id="RNE66674.1"/>
    </source>
</evidence>
<proteinExistence type="inferred from homology"/>
<dbReference type="PANTHER" id="PTHR30435">
    <property type="entry name" value="FLAGELLAR PROTEIN"/>
    <property type="match status" value="1"/>
</dbReference>
<dbReference type="AlphaFoldDB" id="A0A3M8LPM5"/>
<dbReference type="InterPro" id="IPR001444">
    <property type="entry name" value="Flag_bb_rod_N"/>
</dbReference>
<dbReference type="GO" id="GO:0005829">
    <property type="term" value="C:cytosol"/>
    <property type="evidence" value="ECO:0007669"/>
    <property type="project" value="TreeGrafter"/>
</dbReference>
<dbReference type="GO" id="GO:0009425">
    <property type="term" value="C:bacterial-type flagellum basal body"/>
    <property type="evidence" value="ECO:0007669"/>
    <property type="project" value="UniProtKB-SubCell"/>
</dbReference>
<dbReference type="Pfam" id="PF06429">
    <property type="entry name" value="Flg_bbr_C"/>
    <property type="match status" value="1"/>
</dbReference>
<keyword evidence="8" id="KW-0966">Cell projection</keyword>
<evidence type="ECO:0000256" key="4">
    <source>
        <dbReference type="RuleBase" id="RU362116"/>
    </source>
</evidence>
<keyword evidence="8" id="KW-0282">Flagellum</keyword>
<comment type="caution">
    <text evidence="8">The sequence shown here is derived from an EMBL/GenBank/DDBJ whole genome shotgun (WGS) entry which is preliminary data.</text>
</comment>
<dbReference type="GO" id="GO:0071978">
    <property type="term" value="P:bacterial-type flagellum-dependent swarming motility"/>
    <property type="evidence" value="ECO:0007669"/>
    <property type="project" value="TreeGrafter"/>
</dbReference>
<comment type="subcellular location">
    <subcellularLocation>
        <location evidence="1 4">Bacterial flagellum basal body</location>
    </subcellularLocation>
</comment>
<dbReference type="InterPro" id="IPR053967">
    <property type="entry name" value="LlgE_F_G-like_D1"/>
</dbReference>
<dbReference type="EMBL" id="RDSR01000003">
    <property type="protein sequence ID" value="RNE66674.1"/>
    <property type="molecule type" value="Genomic_DNA"/>
</dbReference>
<comment type="similarity">
    <text evidence="2 4">Belongs to the flagella basal body rod proteins family.</text>
</comment>
<feature type="domain" description="Flagellar basal body rod protein N-terminal" evidence="5">
    <location>
        <begin position="5"/>
        <end position="35"/>
    </location>
</feature>
<evidence type="ECO:0000256" key="3">
    <source>
        <dbReference type="ARBA" id="ARBA00023143"/>
    </source>
</evidence>
<keyword evidence="9" id="KW-1185">Reference proteome</keyword>
<evidence type="ECO:0000313" key="9">
    <source>
        <dbReference type="Proteomes" id="UP000279859"/>
    </source>
</evidence>
<comment type="function">
    <text evidence="4">A flexible structure which links the flagellar filament to the drive apparatus in the basal body.</text>
</comment>
<feature type="domain" description="Flagellar basal-body/hook protein C-terminal" evidence="6">
    <location>
        <begin position="345"/>
        <end position="388"/>
    </location>
</feature>
<dbReference type="Proteomes" id="UP000279859">
    <property type="component" value="Unassembled WGS sequence"/>
</dbReference>
<organism evidence="8 9">
    <name type="scientific">Cryobacterium tepidiphilum</name>
    <dbReference type="NCBI Taxonomy" id="2486026"/>
    <lineage>
        <taxon>Bacteria</taxon>
        <taxon>Bacillati</taxon>
        <taxon>Actinomycetota</taxon>
        <taxon>Actinomycetes</taxon>
        <taxon>Micrococcales</taxon>
        <taxon>Microbacteriaceae</taxon>
        <taxon>Cryobacterium</taxon>
    </lineage>
</organism>
<keyword evidence="8" id="KW-0969">Cilium</keyword>
<evidence type="ECO:0000259" key="7">
    <source>
        <dbReference type="Pfam" id="PF22692"/>
    </source>
</evidence>
<dbReference type="OrthoDB" id="9804559at2"/>
<dbReference type="GO" id="GO:0009424">
    <property type="term" value="C:bacterial-type flagellum hook"/>
    <property type="evidence" value="ECO:0007669"/>
    <property type="project" value="TreeGrafter"/>
</dbReference>
<dbReference type="NCBIfam" id="TIGR03506">
    <property type="entry name" value="FlgEFG_subfam"/>
    <property type="match status" value="1"/>
</dbReference>
<evidence type="ECO:0000256" key="2">
    <source>
        <dbReference type="ARBA" id="ARBA00009677"/>
    </source>
</evidence>
<sequence>MLRSLYSGISGLRAHQTMLDVAGNNIANVNTVGFKASTAEFEDTLSQVIKGAGGAQAQAGGTNPAQIGLGVKVAAISTNFTQGSAQATGKATDLMINGDGFFTVQVGGEALYTRNGAFGFDSDGRLVTSDGAFVQGWTAQNGVITDTGAVGNITLTKETVAPAQATTNAIFTGNLPGDEADGAVLTRDVPVYDALGNKSTTQLTFTKSVSAGGWDVSAGGTSLGTLAFTDGELQGSGTITDAASGVTYEFGGVTSFAGVTSIAMSSQDGRNAGTLESYSIGNDGTISGSFSNGAIAPIARIALSTFANPGGLEKAGGSTYRASANSGAIITGPAGSAGLGSLSGGYLEMSNVDLSQEFTNLIVAQRGFQANARIITTSDEVLQELTNLKR</sequence>
<evidence type="ECO:0000259" key="5">
    <source>
        <dbReference type="Pfam" id="PF00460"/>
    </source>
</evidence>
<keyword evidence="3 4" id="KW-0975">Bacterial flagellum</keyword>
<dbReference type="InterPro" id="IPR020013">
    <property type="entry name" value="Flagellar_FlgE/F/G"/>
</dbReference>
<name>A0A3M8LPM5_9MICO</name>
<evidence type="ECO:0000256" key="1">
    <source>
        <dbReference type="ARBA" id="ARBA00004117"/>
    </source>
</evidence>